<dbReference type="SUPFAM" id="SSF53850">
    <property type="entry name" value="Periplasmic binding protein-like II"/>
    <property type="match status" value="1"/>
</dbReference>
<keyword evidence="5" id="KW-1185">Reference proteome</keyword>
<keyword evidence="1 2" id="KW-0732">Signal</keyword>
<reference evidence="4 5" key="1">
    <citation type="submission" date="2016-11" db="EMBL/GenBank/DDBJ databases">
        <authorList>
            <person name="Jaros S."/>
            <person name="Januszkiewicz K."/>
            <person name="Wedrychowicz H."/>
        </authorList>
    </citation>
    <scope>NUCLEOTIDE SEQUENCE [LARGE SCALE GENOMIC DNA]</scope>
    <source>
        <strain evidence="4 5">DSM 21758</strain>
    </source>
</reference>
<dbReference type="STRING" id="1121302.SAMN02745163_01086"/>
<dbReference type="EMBL" id="FQZB01000005">
    <property type="protein sequence ID" value="SHI94956.1"/>
    <property type="molecule type" value="Genomic_DNA"/>
</dbReference>
<proteinExistence type="predicted"/>
<dbReference type="RefSeq" id="WP_072985650.1">
    <property type="nucleotide sequence ID" value="NZ_FQZB01000005.1"/>
</dbReference>
<dbReference type="OrthoDB" id="8613538at2"/>
<dbReference type="Gene3D" id="3.40.190.10">
    <property type="entry name" value="Periplasmic binding protein-like II"/>
    <property type="match status" value="2"/>
</dbReference>
<feature type="domain" description="Solute-binding protein family 3/N-terminal" evidence="3">
    <location>
        <begin position="36"/>
        <end position="262"/>
    </location>
</feature>
<dbReference type="PROSITE" id="PS51257">
    <property type="entry name" value="PROKAR_LIPOPROTEIN"/>
    <property type="match status" value="1"/>
</dbReference>
<feature type="signal peptide" evidence="2">
    <location>
        <begin position="1"/>
        <end position="21"/>
    </location>
</feature>
<evidence type="ECO:0000256" key="1">
    <source>
        <dbReference type="ARBA" id="ARBA00022729"/>
    </source>
</evidence>
<accession>A0A1M6FBC9</accession>
<dbReference type="Pfam" id="PF00497">
    <property type="entry name" value="SBP_bac_3"/>
    <property type="match status" value="1"/>
</dbReference>
<dbReference type="SMART" id="SM00062">
    <property type="entry name" value="PBPb"/>
    <property type="match status" value="1"/>
</dbReference>
<protein>
    <submittedName>
        <fullName evidence="4">L-cystine transport system substrate-binding protein</fullName>
    </submittedName>
</protein>
<dbReference type="InterPro" id="IPR001638">
    <property type="entry name" value="Solute-binding_3/MltF_N"/>
</dbReference>
<organism evidence="4 5">
    <name type="scientific">Clostridium cavendishii DSM 21758</name>
    <dbReference type="NCBI Taxonomy" id="1121302"/>
    <lineage>
        <taxon>Bacteria</taxon>
        <taxon>Bacillati</taxon>
        <taxon>Bacillota</taxon>
        <taxon>Clostridia</taxon>
        <taxon>Eubacteriales</taxon>
        <taxon>Clostridiaceae</taxon>
        <taxon>Clostridium</taxon>
    </lineage>
</organism>
<dbReference type="PANTHER" id="PTHR35936:SF19">
    <property type="entry name" value="AMINO-ACID-BINDING PROTEIN YXEM-RELATED"/>
    <property type="match status" value="1"/>
</dbReference>
<feature type="chain" id="PRO_5039211541" evidence="2">
    <location>
        <begin position="22"/>
        <end position="266"/>
    </location>
</feature>
<gene>
    <name evidence="4" type="ORF">SAMN02745163_01086</name>
</gene>
<dbReference type="CDD" id="cd13626">
    <property type="entry name" value="PBP2_Cystine_like"/>
    <property type="match status" value="1"/>
</dbReference>
<name>A0A1M6FBC9_9CLOT</name>
<dbReference type="PANTHER" id="PTHR35936">
    <property type="entry name" value="MEMBRANE-BOUND LYTIC MUREIN TRANSGLYCOSYLASE F"/>
    <property type="match status" value="1"/>
</dbReference>
<dbReference type="Proteomes" id="UP000184310">
    <property type="component" value="Unassembled WGS sequence"/>
</dbReference>
<evidence type="ECO:0000313" key="4">
    <source>
        <dbReference type="EMBL" id="SHI94956.1"/>
    </source>
</evidence>
<dbReference type="AlphaFoldDB" id="A0A1M6FBC9"/>
<sequence>MKLKVLLASILTMAVLLGGCASNSNSSAKSSDKKDVVKVGTEGAYAPFTFKNSKGELDGYDVEAVREIAKRAKIDVEFVTAPWDSMFLGLESKKFDMVANQIAKNKEREEKYIFSDYYLVSAAQVIVVEDRNDINSIEDLKGKKVGSGTGSNYTKKLIDFNNQNKDKKIDIKYYEGNFGIILDDVVSKRIDATFNDRLSVAYNVKQNGVKVKLVGEPIDIEPSYFVFRPESKELQKKVDEALKSMKADGTLAELSKKWFDADYTKK</sequence>
<evidence type="ECO:0000313" key="5">
    <source>
        <dbReference type="Proteomes" id="UP000184310"/>
    </source>
</evidence>
<evidence type="ECO:0000259" key="3">
    <source>
        <dbReference type="SMART" id="SM00062"/>
    </source>
</evidence>
<evidence type="ECO:0000256" key="2">
    <source>
        <dbReference type="SAM" id="SignalP"/>
    </source>
</evidence>